<reference evidence="1 2" key="1">
    <citation type="submission" date="2023-03" db="EMBL/GenBank/DDBJ databases">
        <title>Isolation and description of six Streptomyces strains from soil environments, able to metabolize different microbial glucans.</title>
        <authorList>
            <person name="Widen T."/>
            <person name="Larsbrink J."/>
        </authorList>
    </citation>
    <scope>NUCLEOTIDE SEQUENCE [LARGE SCALE GENOMIC DNA]</scope>
    <source>
        <strain evidence="1 2">Mut2</strain>
    </source>
</reference>
<dbReference type="EMBL" id="CP120992">
    <property type="protein sequence ID" value="WLQ40971.1"/>
    <property type="molecule type" value="Genomic_DNA"/>
</dbReference>
<name>A0ABY9I2B6_9ACTN</name>
<gene>
    <name evidence="1" type="ORF">P8A22_13815</name>
</gene>
<dbReference type="RefSeq" id="WP_306087519.1">
    <property type="nucleotide sequence ID" value="NZ_CP120992.1"/>
</dbReference>
<sequence>MTSLAASGLLSEDEIRLLRRALLEWGGPARCGDQLAVGMGFADAQDLVDRTCVLRDALGDDVPLSPADWARVLLATEIVFVSDLVGTGTEWPVTTGLADEPTIRTLRSVQRKLGRTVRPFYGRSPGA</sequence>
<accession>A0ABY9I2B6</accession>
<evidence type="ECO:0000313" key="2">
    <source>
        <dbReference type="Proteomes" id="UP001229952"/>
    </source>
</evidence>
<dbReference type="Proteomes" id="UP001229952">
    <property type="component" value="Chromosome"/>
</dbReference>
<proteinExistence type="predicted"/>
<keyword evidence="2" id="KW-1185">Reference proteome</keyword>
<protein>
    <submittedName>
        <fullName evidence="1">Uncharacterized protein</fullName>
    </submittedName>
</protein>
<organism evidence="1 2">
    <name type="scientific">Streptomyces laculatispora</name>
    <dbReference type="NCBI Taxonomy" id="887464"/>
    <lineage>
        <taxon>Bacteria</taxon>
        <taxon>Bacillati</taxon>
        <taxon>Actinomycetota</taxon>
        <taxon>Actinomycetes</taxon>
        <taxon>Kitasatosporales</taxon>
        <taxon>Streptomycetaceae</taxon>
        <taxon>Streptomyces</taxon>
    </lineage>
</organism>
<evidence type="ECO:0000313" key="1">
    <source>
        <dbReference type="EMBL" id="WLQ40971.1"/>
    </source>
</evidence>